<dbReference type="AlphaFoldDB" id="A0A8D8Z3B2"/>
<protein>
    <submittedName>
        <fullName evidence="1">Uncharacterized protein</fullName>
    </submittedName>
</protein>
<proteinExistence type="predicted"/>
<evidence type="ECO:0000313" key="1">
    <source>
        <dbReference type="EMBL" id="CAG6739186.1"/>
    </source>
</evidence>
<sequence length="108" mass="12760">MKSFHRFRLDKSPIISKKSWEKKRNRKIKLIDNHQLDFLFFSFSHFFFQTSGDMLKVPKALKVSRLKYRKKTGNTFSTSFVMFEKETNYLFYALGSKKVSSILGFGGN</sequence>
<name>A0A8D8Z3B2_9HEMI</name>
<accession>A0A8D8Z3B2</accession>
<dbReference type="EMBL" id="HBUF01411859">
    <property type="protein sequence ID" value="CAG6739186.1"/>
    <property type="molecule type" value="Transcribed_RNA"/>
</dbReference>
<organism evidence="1">
    <name type="scientific">Cacopsylla melanoneura</name>
    <dbReference type="NCBI Taxonomy" id="428564"/>
    <lineage>
        <taxon>Eukaryota</taxon>
        <taxon>Metazoa</taxon>
        <taxon>Ecdysozoa</taxon>
        <taxon>Arthropoda</taxon>
        <taxon>Hexapoda</taxon>
        <taxon>Insecta</taxon>
        <taxon>Pterygota</taxon>
        <taxon>Neoptera</taxon>
        <taxon>Paraneoptera</taxon>
        <taxon>Hemiptera</taxon>
        <taxon>Sternorrhyncha</taxon>
        <taxon>Psylloidea</taxon>
        <taxon>Psyllidae</taxon>
        <taxon>Psyllinae</taxon>
        <taxon>Cacopsylla</taxon>
    </lineage>
</organism>
<reference evidence="1" key="1">
    <citation type="submission" date="2021-05" db="EMBL/GenBank/DDBJ databases">
        <authorList>
            <person name="Alioto T."/>
            <person name="Alioto T."/>
            <person name="Gomez Garrido J."/>
        </authorList>
    </citation>
    <scope>NUCLEOTIDE SEQUENCE</scope>
</reference>